<dbReference type="AlphaFoldDB" id="A0A7S3Y9E3"/>
<dbReference type="Gene3D" id="3.20.80.10">
    <property type="entry name" value="Regulatory factor, effector binding domain"/>
    <property type="match status" value="1"/>
</dbReference>
<protein>
    <submittedName>
        <fullName evidence="3">Uncharacterized protein</fullName>
    </submittedName>
</protein>
<accession>A0A7S3Y9E3</accession>
<dbReference type="EMBL" id="HBIV01001522">
    <property type="protein sequence ID" value="CAE0645096.1"/>
    <property type="molecule type" value="Transcribed_RNA"/>
</dbReference>
<comment type="similarity">
    <text evidence="1">Belongs to the HEBP family.</text>
</comment>
<dbReference type="SUPFAM" id="SSF55136">
    <property type="entry name" value="Probable bacterial effector-binding domain"/>
    <property type="match status" value="1"/>
</dbReference>
<organism evidence="3">
    <name type="scientific">Lotharella globosa</name>
    <dbReference type="NCBI Taxonomy" id="91324"/>
    <lineage>
        <taxon>Eukaryota</taxon>
        <taxon>Sar</taxon>
        <taxon>Rhizaria</taxon>
        <taxon>Cercozoa</taxon>
        <taxon>Chlorarachniophyceae</taxon>
        <taxon>Lotharella</taxon>
    </lineage>
</organism>
<sequence length="103" mass="12050">MKLVPRGAKKPEGGSIPETQDERWKVIKRLPTVYAVKTTSEPLTDDTVTQMHDQLLNELQKDNLKPEFEEGKTFVQFDELYSLSERRNEIWVPLDPDGYPWPY</sequence>
<dbReference type="InterPro" id="IPR006917">
    <property type="entry name" value="SOUL_heme-bd"/>
</dbReference>
<evidence type="ECO:0000256" key="1">
    <source>
        <dbReference type="ARBA" id="ARBA00009817"/>
    </source>
</evidence>
<reference evidence="3" key="1">
    <citation type="submission" date="2021-01" db="EMBL/GenBank/DDBJ databases">
        <authorList>
            <person name="Corre E."/>
            <person name="Pelletier E."/>
            <person name="Niang G."/>
            <person name="Scheremetjew M."/>
            <person name="Finn R."/>
            <person name="Kale V."/>
            <person name="Holt S."/>
            <person name="Cochrane G."/>
            <person name="Meng A."/>
            <person name="Brown T."/>
            <person name="Cohen L."/>
        </authorList>
    </citation>
    <scope>NUCLEOTIDE SEQUENCE</scope>
    <source>
        <strain evidence="3">CCCM811</strain>
    </source>
</reference>
<evidence type="ECO:0000313" key="3">
    <source>
        <dbReference type="EMBL" id="CAE0645096.1"/>
    </source>
</evidence>
<evidence type="ECO:0000256" key="2">
    <source>
        <dbReference type="SAM" id="MobiDB-lite"/>
    </source>
</evidence>
<feature type="region of interest" description="Disordered" evidence="2">
    <location>
        <begin position="1"/>
        <end position="20"/>
    </location>
</feature>
<proteinExistence type="inferred from homology"/>
<dbReference type="Pfam" id="PF04832">
    <property type="entry name" value="SOUL"/>
    <property type="match status" value="1"/>
</dbReference>
<dbReference type="InterPro" id="IPR011256">
    <property type="entry name" value="Reg_factor_effector_dom_sf"/>
</dbReference>
<name>A0A7S3Y9E3_9EUKA</name>
<gene>
    <name evidence="3" type="ORF">LGLO00237_LOCUS1054</name>
</gene>